<dbReference type="STRING" id="1316194.A0A1Q5TJN6"/>
<feature type="compositionally biased region" description="Basic residues" evidence="1">
    <location>
        <begin position="293"/>
        <end position="302"/>
    </location>
</feature>
<dbReference type="EMBL" id="MNBE01000647">
    <property type="protein sequence ID" value="OKP00439.1"/>
    <property type="molecule type" value="Genomic_DNA"/>
</dbReference>
<keyword evidence="3" id="KW-1185">Reference proteome</keyword>
<feature type="compositionally biased region" description="Polar residues" evidence="1">
    <location>
        <begin position="93"/>
        <end position="119"/>
    </location>
</feature>
<dbReference type="AlphaFoldDB" id="A0A1Q5TJN6"/>
<feature type="compositionally biased region" description="Low complexity" evidence="1">
    <location>
        <begin position="522"/>
        <end position="537"/>
    </location>
</feature>
<feature type="compositionally biased region" description="Polar residues" evidence="1">
    <location>
        <begin position="550"/>
        <end position="568"/>
    </location>
</feature>
<sequence length="728" mass="77589">MPPKKGNRNSMPARVSNERVSNDSSLLVPSRRSPRVPASQKASNTSARSSKTLDLPSSSTTPENTFNIRFYTPKTPSTNTRSRNTSPDLPLTRRNTFQARPSRLSSVYTPAVESPTSNHSSRRTRRTAALETPQTSFSDHDMSDTLASTGWTYSQYMGGLGLDGTMDSRPSPSVSSMGTRASIRLRKPTTKAREAMQLQQKPKLRRLKKDGPAPVPANVAYSSAGASTSDPDPAPLPSPSSAAPLPAPASKRFPKITFKNVIKPASDPTSASASTSTPESRPKSTSKPTARATTRKGKKGKNALKLSLHRIQITIGRAGQKLFELATAALGAEFVAPSDPEKFIQDARAAQSTVDMVEEEGGKDIHPINDVDVPAAVDESNSPDTQPERKLMLTFNSSVVARVAQDNWVHTGCVNDHGEEVILAPSGYSLDRAPHNYGDEALPYPPVRIQPDDQAMANIGLGFPPLLGDRNIPFGVQSDFQPEDVTEEQAQVQARKKQSVTPAEPAQQKGGRKRRLPGAGTETAEIPASSSAPAPAEGSERPQKRRRGENSVSEPASSKQAPRKTSASRLAKAKPKTKALSPSPVEEEAPHKVQRLRITVKPPTAAEMQEESSASGEEDLPVSRPAAKQSRRQAADLATEVESTQKPATSKGKKRAAALISNDEVAERPTSPAKRARAADSQVGTAVAAAPRGRGHAGKRGRGRGRGGGRGRGASSSRGKRGRGRGAS</sequence>
<feature type="compositionally biased region" description="Polar residues" evidence="1">
    <location>
        <begin position="168"/>
        <end position="179"/>
    </location>
</feature>
<feature type="compositionally biased region" description="Low complexity" evidence="1">
    <location>
        <begin position="75"/>
        <end position="87"/>
    </location>
</feature>
<name>A0A1Q5TJN6_9EURO</name>
<gene>
    <name evidence="2" type="ORF">PENSUB_7896</name>
</gene>
<feature type="compositionally biased region" description="Low complexity" evidence="1">
    <location>
        <begin position="264"/>
        <end position="279"/>
    </location>
</feature>
<reference evidence="2 3" key="1">
    <citation type="submission" date="2016-10" db="EMBL/GenBank/DDBJ databases">
        <title>Genome sequence of the ascomycete fungus Penicillium subrubescens.</title>
        <authorList>
            <person name="De Vries R.P."/>
            <person name="Peng M."/>
            <person name="Dilokpimol A."/>
            <person name="Hilden K."/>
            <person name="Makela M.R."/>
            <person name="Grigoriev I."/>
            <person name="Riley R."/>
            <person name="Granchi Z."/>
        </authorList>
    </citation>
    <scope>NUCLEOTIDE SEQUENCE [LARGE SCALE GENOMIC DNA]</scope>
    <source>
        <strain evidence="2 3">CBS 132785</strain>
    </source>
</reference>
<feature type="compositionally biased region" description="Basic residues" evidence="1">
    <location>
        <begin position="718"/>
        <end position="728"/>
    </location>
</feature>
<feature type="compositionally biased region" description="Low complexity" evidence="1">
    <location>
        <begin position="239"/>
        <end position="250"/>
    </location>
</feature>
<evidence type="ECO:0000313" key="2">
    <source>
        <dbReference type="EMBL" id="OKP00439.1"/>
    </source>
</evidence>
<feature type="region of interest" description="Disordered" evidence="1">
    <location>
        <begin position="473"/>
        <end position="728"/>
    </location>
</feature>
<evidence type="ECO:0000313" key="3">
    <source>
        <dbReference type="Proteomes" id="UP000186955"/>
    </source>
</evidence>
<feature type="region of interest" description="Disordered" evidence="1">
    <location>
        <begin position="1"/>
        <end position="143"/>
    </location>
</feature>
<protein>
    <submittedName>
        <fullName evidence="2">Uncharacterized protein</fullName>
    </submittedName>
</protein>
<feature type="region of interest" description="Disordered" evidence="1">
    <location>
        <begin position="163"/>
        <end position="302"/>
    </location>
</feature>
<feature type="compositionally biased region" description="Basic residues" evidence="1">
    <location>
        <begin position="693"/>
        <end position="709"/>
    </location>
</feature>
<feature type="compositionally biased region" description="Polar residues" evidence="1">
    <location>
        <begin position="40"/>
        <end position="67"/>
    </location>
</feature>
<evidence type="ECO:0000256" key="1">
    <source>
        <dbReference type="SAM" id="MobiDB-lite"/>
    </source>
</evidence>
<feature type="compositionally biased region" description="Low complexity" evidence="1">
    <location>
        <begin position="24"/>
        <end position="37"/>
    </location>
</feature>
<proteinExistence type="predicted"/>
<accession>A0A1Q5TJN6</accession>
<dbReference type="Proteomes" id="UP000186955">
    <property type="component" value="Unassembled WGS sequence"/>
</dbReference>
<dbReference type="OrthoDB" id="4505596at2759"/>
<organism evidence="2 3">
    <name type="scientific">Penicillium subrubescens</name>
    <dbReference type="NCBI Taxonomy" id="1316194"/>
    <lineage>
        <taxon>Eukaryota</taxon>
        <taxon>Fungi</taxon>
        <taxon>Dikarya</taxon>
        <taxon>Ascomycota</taxon>
        <taxon>Pezizomycotina</taxon>
        <taxon>Eurotiomycetes</taxon>
        <taxon>Eurotiomycetidae</taxon>
        <taxon>Eurotiales</taxon>
        <taxon>Aspergillaceae</taxon>
        <taxon>Penicillium</taxon>
    </lineage>
</organism>
<feature type="compositionally biased region" description="Polar residues" evidence="1">
    <location>
        <begin position="283"/>
        <end position="292"/>
    </location>
</feature>
<comment type="caution">
    <text evidence="2">The sequence shown here is derived from an EMBL/GenBank/DDBJ whole genome shotgun (WGS) entry which is preliminary data.</text>
</comment>